<dbReference type="InterPro" id="IPR031633">
    <property type="entry name" value="SLD5_C"/>
</dbReference>
<comment type="function">
    <text evidence="6">The GINS complex plays an essential role in the initiation of DNA replication.</text>
</comment>
<comment type="similarity">
    <text evidence="2 6">Belongs to the GINS4/SLD5 family.</text>
</comment>
<keyword evidence="4 6" id="KW-0235">DNA replication</keyword>
<comment type="caution">
    <text evidence="9">The sequence shown here is derived from an EMBL/GenBank/DDBJ whole genome shotgun (WGS) entry which is preliminary data.</text>
</comment>
<evidence type="ECO:0000313" key="10">
    <source>
        <dbReference type="Proteomes" id="UP000033647"/>
    </source>
</evidence>
<dbReference type="Pfam" id="PF16922">
    <property type="entry name" value="SLD5_C"/>
    <property type="match status" value="1"/>
</dbReference>
<dbReference type="InterPro" id="IPR038749">
    <property type="entry name" value="Sld5_GINS_A"/>
</dbReference>
<keyword evidence="5 6" id="KW-0539">Nucleus</keyword>
<keyword evidence="10" id="KW-1185">Reference proteome</keyword>
<dbReference type="Pfam" id="PF05916">
    <property type="entry name" value="Sld5"/>
    <property type="match status" value="1"/>
</dbReference>
<evidence type="ECO:0000259" key="8">
    <source>
        <dbReference type="Pfam" id="PF16922"/>
    </source>
</evidence>
<protein>
    <recommendedName>
        <fullName evidence="3 6">DNA replication complex GINS protein SLD5</fullName>
    </recommendedName>
</protein>
<evidence type="ECO:0000256" key="5">
    <source>
        <dbReference type="ARBA" id="ARBA00023242"/>
    </source>
</evidence>
<dbReference type="Proteomes" id="UP000033647">
    <property type="component" value="Unassembled WGS sequence"/>
</dbReference>
<dbReference type="GO" id="GO:0043596">
    <property type="term" value="C:nuclear replication fork"/>
    <property type="evidence" value="ECO:0007669"/>
    <property type="project" value="EnsemblFungi"/>
</dbReference>
<dbReference type="GO" id="GO:0000811">
    <property type="term" value="C:GINS complex"/>
    <property type="evidence" value="ECO:0007669"/>
    <property type="project" value="UniProtKB-UniRule"/>
</dbReference>
<comment type="subcellular location">
    <subcellularLocation>
        <location evidence="1 6">Nucleus</location>
    </subcellularLocation>
</comment>
<evidence type="ECO:0000256" key="2">
    <source>
        <dbReference type="ARBA" id="ARBA00008187"/>
    </source>
</evidence>
<sequence>MDLDISDILASVSAPSIPQKTLDLQALTRAWINERSSPELLPYPTELMQRAMDGVKNQIEIIESMTGAMDPTANFTLIILQTELERVKFLLRSYLRARIAKIDKHPLHYRSLAVSSAPDRPLLSTLETQYLASHQALLASHYHSSFLSLFPANLQRLDDTGGGVSMVDKPDEDTAVFCRVLRDGFAQRPADDDIELKRGDIWVLRWSAIKDSVWNGDVELI</sequence>
<evidence type="ECO:0000256" key="1">
    <source>
        <dbReference type="ARBA" id="ARBA00004123"/>
    </source>
</evidence>
<feature type="domain" description="DNA replication complex GINS protein SLD5 C-terminal" evidence="8">
    <location>
        <begin position="170"/>
        <end position="221"/>
    </location>
</feature>
<dbReference type="Gene3D" id="3.40.5.60">
    <property type="match status" value="1"/>
</dbReference>
<gene>
    <name evidence="9" type="ORF">TI39_contig429g00016</name>
</gene>
<name>A0A0F4GLB1_9PEZI</name>
<dbReference type="Gene3D" id="1.20.58.1030">
    <property type="match status" value="1"/>
</dbReference>
<dbReference type="InterPro" id="IPR021151">
    <property type="entry name" value="GINS_A"/>
</dbReference>
<proteinExistence type="inferred from homology"/>
<dbReference type="GO" id="GO:0000727">
    <property type="term" value="P:double-strand break repair via break-induced replication"/>
    <property type="evidence" value="ECO:0007669"/>
    <property type="project" value="EnsemblFungi"/>
</dbReference>
<dbReference type="PANTHER" id="PTHR21206:SF0">
    <property type="entry name" value="DNA REPLICATION COMPLEX GINS PROTEIN SLD5"/>
    <property type="match status" value="1"/>
</dbReference>
<dbReference type="AlphaFoldDB" id="A0A0F4GLB1"/>
<dbReference type="STRING" id="1047168.A0A0F4GLB1"/>
<organism evidence="9 10">
    <name type="scientific">Zymoseptoria brevis</name>
    <dbReference type="NCBI Taxonomy" id="1047168"/>
    <lineage>
        <taxon>Eukaryota</taxon>
        <taxon>Fungi</taxon>
        <taxon>Dikarya</taxon>
        <taxon>Ascomycota</taxon>
        <taxon>Pezizomycotina</taxon>
        <taxon>Dothideomycetes</taxon>
        <taxon>Dothideomycetidae</taxon>
        <taxon>Mycosphaerellales</taxon>
        <taxon>Mycosphaerellaceae</taxon>
        <taxon>Zymoseptoria</taxon>
    </lineage>
</organism>
<accession>A0A0F4GLB1</accession>
<dbReference type="OrthoDB" id="338231at2759"/>
<dbReference type="EMBL" id="LAFY01000421">
    <property type="protein sequence ID" value="KJX98186.1"/>
    <property type="molecule type" value="Genomic_DNA"/>
</dbReference>
<evidence type="ECO:0000256" key="3">
    <source>
        <dbReference type="ARBA" id="ARBA00014804"/>
    </source>
</evidence>
<dbReference type="GO" id="GO:0071162">
    <property type="term" value="C:CMG complex"/>
    <property type="evidence" value="ECO:0007669"/>
    <property type="project" value="EnsemblFungi"/>
</dbReference>
<evidence type="ECO:0000256" key="6">
    <source>
        <dbReference type="PIRNR" id="PIRNR007764"/>
    </source>
</evidence>
<dbReference type="PIRSF" id="PIRSF007764">
    <property type="entry name" value="Sld5"/>
    <property type="match status" value="1"/>
</dbReference>
<dbReference type="GO" id="GO:0006261">
    <property type="term" value="P:DNA-templated DNA replication"/>
    <property type="evidence" value="ECO:0007669"/>
    <property type="project" value="EnsemblFungi"/>
</dbReference>
<dbReference type="InterPro" id="IPR008591">
    <property type="entry name" value="GINS_Sld5"/>
</dbReference>
<reference evidence="9 10" key="1">
    <citation type="submission" date="2015-03" db="EMBL/GenBank/DDBJ databases">
        <title>RNA-seq based gene annotation and comparative genomics of four Zymoseptoria species reveal species-specific pathogenicity related genes and transposable element activity.</title>
        <authorList>
            <person name="Grandaubert J."/>
            <person name="Bhattacharyya A."/>
            <person name="Stukenbrock E.H."/>
        </authorList>
    </citation>
    <scope>NUCLEOTIDE SEQUENCE [LARGE SCALE GENOMIC DNA]</scope>
    <source>
        <strain evidence="9 10">Zb18110</strain>
    </source>
</reference>
<evidence type="ECO:0000256" key="4">
    <source>
        <dbReference type="ARBA" id="ARBA00022705"/>
    </source>
</evidence>
<dbReference type="InterPro" id="IPR036224">
    <property type="entry name" value="GINS_bundle-like_dom_sf"/>
</dbReference>
<dbReference type="SUPFAM" id="SSF160059">
    <property type="entry name" value="PriA/YqbF domain"/>
    <property type="match status" value="1"/>
</dbReference>
<evidence type="ECO:0000259" key="7">
    <source>
        <dbReference type="Pfam" id="PF05916"/>
    </source>
</evidence>
<dbReference type="PANTHER" id="PTHR21206">
    <property type="entry name" value="SLD5 PROTEIN"/>
    <property type="match status" value="1"/>
</dbReference>
<dbReference type="CDD" id="cd11711">
    <property type="entry name" value="GINS_A_Sld5"/>
    <property type="match status" value="1"/>
</dbReference>
<evidence type="ECO:0000313" key="9">
    <source>
        <dbReference type="EMBL" id="KJX98186.1"/>
    </source>
</evidence>
<dbReference type="SUPFAM" id="SSF158573">
    <property type="entry name" value="GINS helical bundle-like"/>
    <property type="match status" value="1"/>
</dbReference>
<dbReference type="CDD" id="cd21692">
    <property type="entry name" value="GINS_B_Sld5"/>
    <property type="match status" value="1"/>
</dbReference>
<feature type="domain" description="GINS subunit" evidence="7">
    <location>
        <begin position="57"/>
        <end position="144"/>
    </location>
</feature>